<dbReference type="GO" id="GO:0003676">
    <property type="term" value="F:nucleic acid binding"/>
    <property type="evidence" value="ECO:0007669"/>
    <property type="project" value="InterPro"/>
</dbReference>
<dbReference type="SUPFAM" id="SSF53098">
    <property type="entry name" value="Ribonuclease H-like"/>
    <property type="match status" value="1"/>
</dbReference>
<dbReference type="Pfam" id="PF17917">
    <property type="entry name" value="RT_RNaseH"/>
    <property type="match status" value="1"/>
</dbReference>
<gene>
    <name evidence="9" type="ORF">EBH_0069130</name>
</gene>
<evidence type="ECO:0000259" key="8">
    <source>
        <dbReference type="PROSITE" id="PS50994"/>
    </source>
</evidence>
<organism evidence="9 10">
    <name type="scientific">Eimeria brunetti</name>
    <dbReference type="NCBI Taxonomy" id="51314"/>
    <lineage>
        <taxon>Eukaryota</taxon>
        <taxon>Sar</taxon>
        <taxon>Alveolata</taxon>
        <taxon>Apicomplexa</taxon>
        <taxon>Conoidasida</taxon>
        <taxon>Coccidia</taxon>
        <taxon>Eucoccidiorida</taxon>
        <taxon>Eimeriorina</taxon>
        <taxon>Eimeriidae</taxon>
        <taxon>Eimeria</taxon>
    </lineage>
</organism>
<dbReference type="InterPro" id="IPR036397">
    <property type="entry name" value="RNaseH_sf"/>
</dbReference>
<dbReference type="InterPro" id="IPR043502">
    <property type="entry name" value="DNA/RNA_pol_sf"/>
</dbReference>
<dbReference type="InterPro" id="IPR050951">
    <property type="entry name" value="Retrovirus_Pol_polyprotein"/>
</dbReference>
<protein>
    <submittedName>
        <fullName evidence="9">Similar to Transposon MAGGYgagandpolgenehomologues, related</fullName>
    </submittedName>
</protein>
<dbReference type="FunFam" id="3.30.420.10:FF:000032">
    <property type="entry name" value="Retrovirus-related Pol polyprotein from transposon 297-like Protein"/>
    <property type="match status" value="1"/>
</dbReference>
<dbReference type="EMBL" id="HG711880">
    <property type="protein sequence ID" value="CDJ49820.1"/>
    <property type="molecule type" value="Genomic_DNA"/>
</dbReference>
<dbReference type="InterPro" id="IPR001584">
    <property type="entry name" value="Integrase_cat-core"/>
</dbReference>
<feature type="compositionally biased region" description="Basic residues" evidence="7">
    <location>
        <begin position="141"/>
        <end position="152"/>
    </location>
</feature>
<evidence type="ECO:0000256" key="2">
    <source>
        <dbReference type="ARBA" id="ARBA00022695"/>
    </source>
</evidence>
<keyword evidence="5" id="KW-0378">Hydrolase</keyword>
<feature type="domain" description="Integrase catalytic" evidence="8">
    <location>
        <begin position="277"/>
        <end position="440"/>
    </location>
</feature>
<dbReference type="CDD" id="cd09274">
    <property type="entry name" value="RNase_HI_RT_Ty3"/>
    <property type="match status" value="1"/>
</dbReference>
<dbReference type="PANTHER" id="PTHR37984:SF5">
    <property type="entry name" value="PROTEIN NYNRIN-LIKE"/>
    <property type="match status" value="1"/>
</dbReference>
<keyword evidence="2" id="KW-0548">Nucleotidyltransferase</keyword>
<dbReference type="GO" id="GO:0004519">
    <property type="term" value="F:endonuclease activity"/>
    <property type="evidence" value="ECO:0007669"/>
    <property type="project" value="UniProtKB-KW"/>
</dbReference>
<feature type="compositionally biased region" description="Basic and acidic residues" evidence="7">
    <location>
        <begin position="125"/>
        <end position="139"/>
    </location>
</feature>
<evidence type="ECO:0000256" key="7">
    <source>
        <dbReference type="SAM" id="MobiDB-lite"/>
    </source>
</evidence>
<evidence type="ECO:0000256" key="4">
    <source>
        <dbReference type="ARBA" id="ARBA00022759"/>
    </source>
</evidence>
<feature type="region of interest" description="Disordered" evidence="7">
    <location>
        <begin position="98"/>
        <end position="184"/>
    </location>
</feature>
<dbReference type="AlphaFoldDB" id="U6LPV3"/>
<dbReference type="VEuPathDB" id="ToxoDB:EBH_0069130"/>
<dbReference type="GO" id="GO:0015074">
    <property type="term" value="P:DNA integration"/>
    <property type="evidence" value="ECO:0007669"/>
    <property type="project" value="InterPro"/>
</dbReference>
<evidence type="ECO:0000256" key="1">
    <source>
        <dbReference type="ARBA" id="ARBA00022679"/>
    </source>
</evidence>
<dbReference type="InterPro" id="IPR041588">
    <property type="entry name" value="Integrase_H2C2"/>
</dbReference>
<reference evidence="9" key="1">
    <citation type="submission" date="2013-10" db="EMBL/GenBank/DDBJ databases">
        <title>Genomic analysis of the causative agents of coccidiosis in chickens.</title>
        <authorList>
            <person name="Reid A.J."/>
            <person name="Blake D."/>
            <person name="Billington K."/>
            <person name="Browne H."/>
            <person name="Dunn M."/>
            <person name="Hung S."/>
            <person name="Kawahara F."/>
            <person name="Miranda-Saavedra D."/>
            <person name="Mourier T."/>
            <person name="Nagra H."/>
            <person name="Otto T.D."/>
            <person name="Rawlings N."/>
            <person name="Sanchez A."/>
            <person name="Sanders M."/>
            <person name="Subramaniam C."/>
            <person name="Tay Y."/>
            <person name="Dear P."/>
            <person name="Doerig C."/>
            <person name="Gruber A."/>
            <person name="Parkinson J."/>
            <person name="Shirley M."/>
            <person name="Wan K.L."/>
            <person name="Berriman M."/>
            <person name="Tomley F."/>
            <person name="Pain A."/>
        </authorList>
    </citation>
    <scope>NUCLEOTIDE SEQUENCE [LARGE SCALE GENOMIC DNA]</scope>
    <source>
        <strain evidence="9">Houghton</strain>
    </source>
</reference>
<dbReference type="OrthoDB" id="2202254at2759"/>
<evidence type="ECO:0000256" key="3">
    <source>
        <dbReference type="ARBA" id="ARBA00022722"/>
    </source>
</evidence>
<keyword evidence="6" id="KW-0695">RNA-directed DNA polymerase</keyword>
<dbReference type="GO" id="GO:0003964">
    <property type="term" value="F:RNA-directed DNA polymerase activity"/>
    <property type="evidence" value="ECO:0007669"/>
    <property type="project" value="UniProtKB-KW"/>
</dbReference>
<accession>U6LPV3</accession>
<keyword evidence="4" id="KW-0255">Endonuclease</keyword>
<dbReference type="InterPro" id="IPR041373">
    <property type="entry name" value="RT_RNaseH"/>
</dbReference>
<evidence type="ECO:0000256" key="5">
    <source>
        <dbReference type="ARBA" id="ARBA00022801"/>
    </source>
</evidence>
<keyword evidence="10" id="KW-1185">Reference proteome</keyword>
<dbReference type="Pfam" id="PF00665">
    <property type="entry name" value="rve"/>
    <property type="match status" value="1"/>
</dbReference>
<dbReference type="Pfam" id="PF17921">
    <property type="entry name" value="Integrase_H2C2"/>
    <property type="match status" value="1"/>
</dbReference>
<sequence length="464" mass="51890">MTPTQQKYSIYDQELLALVSALDKWAHLLRPTKVTTHTDHQALTHLQQLKASKPLRGHTARWLDFLAEFPDLTITHLPGARNQVADALSRLPCHSAPCPPPSHIDPPATPSGSLAVLGPATDPPEPPHKTRGRHPDYRKLAGLRRRSPRKRTPSPPVPPPTPTPNPAPESPTPADPTPTPSSPVLDWPAAYSKCPVFSEPYNAACVPQFPEFLTHVLYTHHDHVTAGHRGQKKTYKALSKHYYWPGMRTYTNAYVESCTQCRASKSLNQKPAGLLQQLLIPSRRWSHVSLDFVTDLPLTTTGHDAILVVVDSLSKMAHFIPAKKSNTAADIVELLADRLIRYHGFPDVLVPDRDPLFQSEVWSQLCSRFNITRAMSSPYHPQTDGQRERVNRTLEQMLRRYIQADEREWEDLLPALELAYNTTSHPSTELSPFEIIIGENPLTAADLDIVEPHPPGKVASEILR</sequence>
<dbReference type="InterPro" id="IPR012337">
    <property type="entry name" value="RNaseH-like_sf"/>
</dbReference>
<reference evidence="9" key="2">
    <citation type="submission" date="2013-10" db="EMBL/GenBank/DDBJ databases">
        <authorList>
            <person name="Aslett M."/>
        </authorList>
    </citation>
    <scope>NUCLEOTIDE SEQUENCE [LARGE SCALE GENOMIC DNA]</scope>
    <source>
        <strain evidence="9">Houghton</strain>
    </source>
</reference>
<dbReference type="PANTHER" id="PTHR37984">
    <property type="entry name" value="PROTEIN CBG26694"/>
    <property type="match status" value="1"/>
</dbReference>
<dbReference type="PROSITE" id="PS50994">
    <property type="entry name" value="INTEGRASE"/>
    <property type="match status" value="1"/>
</dbReference>
<evidence type="ECO:0000313" key="10">
    <source>
        <dbReference type="Proteomes" id="UP000030750"/>
    </source>
</evidence>
<feature type="compositionally biased region" description="Pro residues" evidence="7">
    <location>
        <begin position="153"/>
        <end position="181"/>
    </location>
</feature>
<evidence type="ECO:0000256" key="6">
    <source>
        <dbReference type="ARBA" id="ARBA00022918"/>
    </source>
</evidence>
<dbReference type="Proteomes" id="UP000030750">
    <property type="component" value="Unassembled WGS sequence"/>
</dbReference>
<evidence type="ECO:0000313" key="9">
    <source>
        <dbReference type="EMBL" id="CDJ49820.1"/>
    </source>
</evidence>
<feature type="compositionally biased region" description="Pro residues" evidence="7">
    <location>
        <begin position="98"/>
        <end position="109"/>
    </location>
</feature>
<dbReference type="GO" id="GO:0016787">
    <property type="term" value="F:hydrolase activity"/>
    <property type="evidence" value="ECO:0007669"/>
    <property type="project" value="UniProtKB-KW"/>
</dbReference>
<dbReference type="SUPFAM" id="SSF56672">
    <property type="entry name" value="DNA/RNA polymerases"/>
    <property type="match status" value="1"/>
</dbReference>
<proteinExistence type="predicted"/>
<name>U6LPV3_9EIME</name>
<dbReference type="Gene3D" id="3.30.420.10">
    <property type="entry name" value="Ribonuclease H-like superfamily/Ribonuclease H"/>
    <property type="match status" value="1"/>
</dbReference>
<keyword evidence="1" id="KW-0808">Transferase</keyword>
<dbReference type="Gene3D" id="1.10.340.70">
    <property type="match status" value="1"/>
</dbReference>
<keyword evidence="3" id="KW-0540">Nuclease</keyword>